<dbReference type="CDD" id="cd02440">
    <property type="entry name" value="AdoMet_MTases"/>
    <property type="match status" value="1"/>
</dbReference>
<feature type="domain" description="O-methyltransferase dimerisation" evidence="6">
    <location>
        <begin position="10"/>
        <end position="85"/>
    </location>
</feature>
<dbReference type="InterPro" id="IPR036390">
    <property type="entry name" value="WH_DNA-bd_sf"/>
</dbReference>
<dbReference type="Gene3D" id="1.10.10.10">
    <property type="entry name" value="Winged helix-like DNA-binding domain superfamily/Winged helix DNA-binding domain"/>
    <property type="match status" value="1"/>
</dbReference>
<evidence type="ECO:0000313" key="7">
    <source>
        <dbReference type="EMBL" id="SKA72456.1"/>
    </source>
</evidence>
<dbReference type="Proteomes" id="UP000190027">
    <property type="component" value="Unassembled WGS sequence"/>
</dbReference>
<dbReference type="InterPro" id="IPR001077">
    <property type="entry name" value="COMT_C"/>
</dbReference>
<dbReference type="AlphaFoldDB" id="A0A1T4W5C1"/>
<dbReference type="RefSeq" id="WP_078715963.1">
    <property type="nucleotide sequence ID" value="NZ_FUYC01000001.1"/>
</dbReference>
<dbReference type="PANTHER" id="PTHR43712">
    <property type="entry name" value="PUTATIVE (AFU_ORTHOLOGUE AFUA_4G14580)-RELATED"/>
    <property type="match status" value="1"/>
</dbReference>
<gene>
    <name evidence="7" type="ORF">SAMN02745704_00395</name>
</gene>
<evidence type="ECO:0000256" key="3">
    <source>
        <dbReference type="ARBA" id="ARBA00022691"/>
    </source>
</evidence>
<proteinExistence type="predicted"/>
<evidence type="ECO:0000259" key="6">
    <source>
        <dbReference type="Pfam" id="PF08100"/>
    </source>
</evidence>
<dbReference type="GO" id="GO:0046983">
    <property type="term" value="F:protein dimerization activity"/>
    <property type="evidence" value="ECO:0007669"/>
    <property type="project" value="InterPro"/>
</dbReference>
<keyword evidence="3" id="KW-0949">S-adenosyl-L-methionine</keyword>
<feature type="active site" description="Proton acceptor" evidence="4">
    <location>
        <position position="232"/>
    </location>
</feature>
<dbReference type="OrthoDB" id="9767938at2"/>
<dbReference type="SUPFAM" id="SSF46785">
    <property type="entry name" value="Winged helix' DNA-binding domain"/>
    <property type="match status" value="1"/>
</dbReference>
<dbReference type="GO" id="GO:0008171">
    <property type="term" value="F:O-methyltransferase activity"/>
    <property type="evidence" value="ECO:0007669"/>
    <property type="project" value="InterPro"/>
</dbReference>
<evidence type="ECO:0000313" key="8">
    <source>
        <dbReference type="Proteomes" id="UP000190027"/>
    </source>
</evidence>
<dbReference type="SUPFAM" id="SSF53335">
    <property type="entry name" value="S-adenosyl-L-methionine-dependent methyltransferases"/>
    <property type="match status" value="1"/>
</dbReference>
<protein>
    <submittedName>
        <fullName evidence="7">Dimerisation domain-containing protein</fullName>
    </submittedName>
</protein>
<dbReference type="EMBL" id="FUYC01000001">
    <property type="protein sequence ID" value="SKA72456.1"/>
    <property type="molecule type" value="Genomic_DNA"/>
</dbReference>
<organism evidence="7 8">
    <name type="scientific">Paucidesulfovibrio gracilis DSM 16080</name>
    <dbReference type="NCBI Taxonomy" id="1121449"/>
    <lineage>
        <taxon>Bacteria</taxon>
        <taxon>Pseudomonadati</taxon>
        <taxon>Thermodesulfobacteriota</taxon>
        <taxon>Desulfovibrionia</taxon>
        <taxon>Desulfovibrionales</taxon>
        <taxon>Desulfovibrionaceae</taxon>
        <taxon>Paucidesulfovibrio</taxon>
    </lineage>
</organism>
<evidence type="ECO:0000256" key="4">
    <source>
        <dbReference type="PIRSR" id="PIRSR005739-1"/>
    </source>
</evidence>
<keyword evidence="2" id="KW-0808">Transferase</keyword>
<dbReference type="InterPro" id="IPR016461">
    <property type="entry name" value="COMT-like"/>
</dbReference>
<dbReference type="Pfam" id="PF08100">
    <property type="entry name" value="Dimerisation"/>
    <property type="match status" value="1"/>
</dbReference>
<feature type="domain" description="O-methyltransferase C-terminal" evidence="5">
    <location>
        <begin position="120"/>
        <end position="304"/>
    </location>
</feature>
<reference evidence="7 8" key="1">
    <citation type="submission" date="2017-02" db="EMBL/GenBank/DDBJ databases">
        <authorList>
            <person name="Peterson S.W."/>
        </authorList>
    </citation>
    <scope>NUCLEOTIDE SEQUENCE [LARGE SCALE GENOMIC DNA]</scope>
    <source>
        <strain evidence="7 8">DSM 16080</strain>
    </source>
</reference>
<dbReference type="GO" id="GO:0032259">
    <property type="term" value="P:methylation"/>
    <property type="evidence" value="ECO:0007669"/>
    <property type="project" value="UniProtKB-KW"/>
</dbReference>
<dbReference type="InterPro" id="IPR029063">
    <property type="entry name" value="SAM-dependent_MTases_sf"/>
</dbReference>
<dbReference type="PROSITE" id="PS51683">
    <property type="entry name" value="SAM_OMT_II"/>
    <property type="match status" value="1"/>
</dbReference>
<accession>A0A1T4W5C1</accession>
<dbReference type="PANTHER" id="PTHR43712:SF2">
    <property type="entry name" value="O-METHYLTRANSFERASE CICE"/>
    <property type="match status" value="1"/>
</dbReference>
<dbReference type="PIRSF" id="PIRSF005739">
    <property type="entry name" value="O-mtase"/>
    <property type="match status" value="1"/>
</dbReference>
<keyword evidence="8" id="KW-1185">Reference proteome</keyword>
<sequence length="324" mass="36187">MQMNSEDIRELASAFQKSRVLLTAYDLRLFTHMGRKARSADDLAARTRTDVRGLDRLLGALTAMGLVIKRETTYRATESAFRLLSEESPEQLSLGHLSNLYDNWGTLTRAVQEGGTVLEPDFDTEERREHFIAAMHSRARNNARELAVRLPLAQTRHVLDVGGGSGVYSMAMCRAWPGLRATVLDLPQVTPLTRRYVAEAGLEQRVKTRDGDMRTSDWGQEYDFVFLSAIVHMFGPEDNAALVRRAHNALEPGGRLALVDFLMDDTRTSPAFGALFALNMLVNTRQGDAYTESEVRRWFEQAGFTDLGCVPAGPNTRMFLGTKA</sequence>
<evidence type="ECO:0000256" key="2">
    <source>
        <dbReference type="ARBA" id="ARBA00022679"/>
    </source>
</evidence>
<evidence type="ECO:0000259" key="5">
    <source>
        <dbReference type="Pfam" id="PF00891"/>
    </source>
</evidence>
<dbReference type="STRING" id="1121449.SAMN02745704_00395"/>
<name>A0A1T4W5C1_9BACT</name>
<dbReference type="Pfam" id="PF00891">
    <property type="entry name" value="Methyltransf_2"/>
    <property type="match status" value="1"/>
</dbReference>
<dbReference type="Gene3D" id="3.40.50.150">
    <property type="entry name" value="Vaccinia Virus protein VP39"/>
    <property type="match status" value="1"/>
</dbReference>
<dbReference type="InterPro" id="IPR036388">
    <property type="entry name" value="WH-like_DNA-bd_sf"/>
</dbReference>
<keyword evidence="1" id="KW-0489">Methyltransferase</keyword>
<dbReference type="InterPro" id="IPR012967">
    <property type="entry name" value="COMT_dimerisation"/>
</dbReference>
<evidence type="ECO:0000256" key="1">
    <source>
        <dbReference type="ARBA" id="ARBA00022603"/>
    </source>
</evidence>